<dbReference type="InterPro" id="IPR014001">
    <property type="entry name" value="Helicase_ATP-bd"/>
</dbReference>
<reference evidence="6" key="1">
    <citation type="journal article" date="2022" name="Int. J. Syst. Evol. Microbiol.">
        <title>A novel species of lactic acid bacteria, Ligilactobacillus pabuli sp. nov., isolated from alfalfa silage.</title>
        <authorList>
            <person name="Tohno M."/>
            <person name="Tanizawa Y."/>
            <person name="Sawada H."/>
            <person name="Sakamoto M."/>
            <person name="Ohkuma M."/>
            <person name="Kobayashi H."/>
        </authorList>
    </citation>
    <scope>NUCLEOTIDE SEQUENCE</scope>
    <source>
        <strain evidence="6">AF129</strain>
    </source>
</reference>
<keyword evidence="2" id="KW-0067">ATP-binding</keyword>
<evidence type="ECO:0000313" key="7">
    <source>
        <dbReference type="Proteomes" id="UP001055149"/>
    </source>
</evidence>
<evidence type="ECO:0000256" key="1">
    <source>
        <dbReference type="ARBA" id="ARBA00022741"/>
    </source>
</evidence>
<dbReference type="InterPro" id="IPR027417">
    <property type="entry name" value="P-loop_NTPase"/>
</dbReference>
<evidence type="ECO:0000259" key="4">
    <source>
        <dbReference type="PROSITE" id="PS51192"/>
    </source>
</evidence>
<dbReference type="SMART" id="SM00487">
    <property type="entry name" value="DEXDc"/>
    <property type="match status" value="1"/>
</dbReference>
<keyword evidence="3" id="KW-0238">DNA-binding</keyword>
<evidence type="ECO:0000256" key="2">
    <source>
        <dbReference type="ARBA" id="ARBA00022840"/>
    </source>
</evidence>
<feature type="domain" description="Helicase ATP-binding" evidence="4">
    <location>
        <begin position="112"/>
        <end position="264"/>
    </location>
</feature>
<dbReference type="InterPro" id="IPR006935">
    <property type="entry name" value="Helicase/UvrB_N"/>
</dbReference>
<comment type="caution">
    <text evidence="6">The sequence shown here is derived from an EMBL/GenBank/DDBJ whole genome shotgun (WGS) entry which is preliminary data.</text>
</comment>
<keyword evidence="6" id="KW-0378">Hydrolase</keyword>
<dbReference type="EMBL" id="BQXH01000003">
    <property type="protein sequence ID" value="GKS80776.1"/>
    <property type="molecule type" value="Genomic_DNA"/>
</dbReference>
<dbReference type="Pfam" id="PF00271">
    <property type="entry name" value="Helicase_C"/>
    <property type="match status" value="1"/>
</dbReference>
<dbReference type="PANTHER" id="PTHR30580:SF1">
    <property type="entry name" value="COMF OPERON PROTEIN 1"/>
    <property type="match status" value="1"/>
</dbReference>
<evidence type="ECO:0000313" key="6">
    <source>
        <dbReference type="EMBL" id="GKS80776.1"/>
    </source>
</evidence>
<proteinExistence type="predicted"/>
<dbReference type="Pfam" id="PF04851">
    <property type="entry name" value="ResIII"/>
    <property type="match status" value="1"/>
</dbReference>
<keyword evidence="7" id="KW-1185">Reference proteome</keyword>
<dbReference type="PROSITE" id="PS51192">
    <property type="entry name" value="HELICASE_ATP_BIND_1"/>
    <property type="match status" value="1"/>
</dbReference>
<feature type="domain" description="Helicase C-terminal" evidence="5">
    <location>
        <begin position="296"/>
        <end position="444"/>
    </location>
</feature>
<dbReference type="GO" id="GO:0004386">
    <property type="term" value="F:helicase activity"/>
    <property type="evidence" value="ECO:0007669"/>
    <property type="project" value="UniProtKB-KW"/>
</dbReference>
<dbReference type="PROSITE" id="PS51194">
    <property type="entry name" value="HELICASE_CTER"/>
    <property type="match status" value="1"/>
</dbReference>
<name>A0ABQ5JG06_9LACO</name>
<accession>A0ABQ5JG06</accession>
<dbReference type="SMART" id="SM00490">
    <property type="entry name" value="HELICc"/>
    <property type="match status" value="1"/>
</dbReference>
<evidence type="ECO:0000256" key="3">
    <source>
        <dbReference type="ARBA" id="ARBA00023125"/>
    </source>
</evidence>
<dbReference type="RefSeq" id="WP_244054552.1">
    <property type="nucleotide sequence ID" value="NZ_BQXH01000003.1"/>
</dbReference>
<dbReference type="Gene3D" id="3.40.50.300">
    <property type="entry name" value="P-loop containing nucleotide triphosphate hydrolases"/>
    <property type="match status" value="2"/>
</dbReference>
<organism evidence="6 7">
    <name type="scientific">Ligilactobacillus pabuli</name>
    <dbReference type="NCBI Taxonomy" id="2886039"/>
    <lineage>
        <taxon>Bacteria</taxon>
        <taxon>Bacillati</taxon>
        <taxon>Bacillota</taxon>
        <taxon>Bacilli</taxon>
        <taxon>Lactobacillales</taxon>
        <taxon>Lactobacillaceae</taxon>
        <taxon>Ligilactobacillus</taxon>
    </lineage>
</organism>
<keyword evidence="1" id="KW-0547">Nucleotide-binding</keyword>
<protein>
    <submittedName>
        <fullName evidence="6">DNA/RNA helicase</fullName>
    </submittedName>
</protein>
<dbReference type="SUPFAM" id="SSF52540">
    <property type="entry name" value="P-loop containing nucleoside triphosphate hydrolases"/>
    <property type="match status" value="1"/>
</dbReference>
<sequence>MEINDVAGRLLLETELTPELRQQLAKQAQPAIISQGKFIVCQRCLTRTPKLAASLPNGQYYCPACLLLGRVSSANQLYHLSEKNLFSPLQQSPLVWQGKLSAFQAECSAQLSSASEKTGRYLLWAVTGAGKTEMLFPTLEKAFLAGKRVCLASPRVDVCNELYPRLCAAFTGIEPTLLHGHTKQVYHYSQLTICTTHQLLRFQHAFDLLIIDEVDAFPFRGNQMLGQAATRAVKPAGCLVYLTATPTPELLALVKRGQLSVSYLPLRFHQHLLPVPVVWLLPNWQRDLAASKLPLRITRVLQKWGKSQQPFLVFVPSLRLLLPVLEVLQQLLPPAVRGESVYSADAQRIEKVQALRDHRLNYLVTTTILERGVTFPALNVLVLGADHQTFSTAALVQIAGRVGRSAEHPTGDVLFICSDHVKNVRAALQQIQGLNRKGEKLLHG</sequence>
<dbReference type="InterPro" id="IPR001650">
    <property type="entry name" value="Helicase_C-like"/>
</dbReference>
<dbReference type="Proteomes" id="UP001055149">
    <property type="component" value="Unassembled WGS sequence"/>
</dbReference>
<evidence type="ECO:0000259" key="5">
    <source>
        <dbReference type="PROSITE" id="PS51194"/>
    </source>
</evidence>
<dbReference type="PANTHER" id="PTHR30580">
    <property type="entry name" value="PRIMOSOMAL PROTEIN N"/>
    <property type="match status" value="1"/>
</dbReference>
<keyword evidence="6" id="KW-0347">Helicase</keyword>
<gene>
    <name evidence="6" type="ORF">LPAF129_04610</name>
</gene>